<dbReference type="PANTHER" id="PTHR43024:SF1">
    <property type="entry name" value="UDP-N-ACETYLMURAMOYL-TRIPEPTIDE--D-ALANYL-D-ALANINE LIGASE"/>
    <property type="match status" value="1"/>
</dbReference>
<feature type="non-terminal residue" evidence="5">
    <location>
        <position position="73"/>
    </location>
</feature>
<accession>X1P6W3</accession>
<dbReference type="AlphaFoldDB" id="X1P6W3"/>
<evidence type="ECO:0000256" key="3">
    <source>
        <dbReference type="ARBA" id="ARBA00022840"/>
    </source>
</evidence>
<dbReference type="EMBL" id="BARV01041527">
    <property type="protein sequence ID" value="GAI51583.1"/>
    <property type="molecule type" value="Genomic_DNA"/>
</dbReference>
<name>X1P6W3_9ZZZZ</name>
<dbReference type="Pfam" id="PF08245">
    <property type="entry name" value="Mur_ligase_M"/>
    <property type="match status" value="1"/>
</dbReference>
<reference evidence="5" key="1">
    <citation type="journal article" date="2014" name="Front. Microbiol.">
        <title>High frequency of phylogenetically diverse reductive dehalogenase-homologous genes in deep subseafloor sedimentary metagenomes.</title>
        <authorList>
            <person name="Kawai M."/>
            <person name="Futagami T."/>
            <person name="Toyoda A."/>
            <person name="Takaki Y."/>
            <person name="Nishi S."/>
            <person name="Hori S."/>
            <person name="Arai W."/>
            <person name="Tsubouchi T."/>
            <person name="Morono Y."/>
            <person name="Uchiyama I."/>
            <person name="Ito T."/>
            <person name="Fujiyama A."/>
            <person name="Inagaki F."/>
            <person name="Takami H."/>
        </authorList>
    </citation>
    <scope>NUCLEOTIDE SEQUENCE</scope>
    <source>
        <strain evidence="5">Expedition CK06-06</strain>
    </source>
</reference>
<comment type="caution">
    <text evidence="5">The sequence shown here is derived from an EMBL/GenBank/DDBJ whole genome shotgun (WGS) entry which is preliminary data.</text>
</comment>
<dbReference type="SUPFAM" id="SSF53623">
    <property type="entry name" value="MurD-like peptide ligases, catalytic domain"/>
    <property type="match status" value="1"/>
</dbReference>
<sequence length="73" mass="8606">MKRKFIQYTLKYLAKLILWRYKPLIIGVTGSVGKTSTKETIYTVLRKRFRAERNIFNLNTEIGMPLTIIRGKD</sequence>
<gene>
    <name evidence="5" type="ORF">S06H3_62825</name>
</gene>
<evidence type="ECO:0000256" key="1">
    <source>
        <dbReference type="ARBA" id="ARBA00022598"/>
    </source>
</evidence>
<dbReference type="GO" id="GO:0016881">
    <property type="term" value="F:acid-amino acid ligase activity"/>
    <property type="evidence" value="ECO:0007669"/>
    <property type="project" value="InterPro"/>
</dbReference>
<dbReference type="InterPro" id="IPR013221">
    <property type="entry name" value="Mur_ligase_cen"/>
</dbReference>
<dbReference type="InterPro" id="IPR051046">
    <property type="entry name" value="MurCDEF_CellWall_CoF430Synth"/>
</dbReference>
<proteinExistence type="predicted"/>
<evidence type="ECO:0000259" key="4">
    <source>
        <dbReference type="Pfam" id="PF08245"/>
    </source>
</evidence>
<dbReference type="GO" id="GO:0005524">
    <property type="term" value="F:ATP binding"/>
    <property type="evidence" value="ECO:0007669"/>
    <property type="project" value="UniProtKB-KW"/>
</dbReference>
<feature type="domain" description="Mur ligase central" evidence="4">
    <location>
        <begin position="28"/>
        <end position="68"/>
    </location>
</feature>
<evidence type="ECO:0000256" key="2">
    <source>
        <dbReference type="ARBA" id="ARBA00022741"/>
    </source>
</evidence>
<keyword evidence="3" id="KW-0067">ATP-binding</keyword>
<keyword evidence="1" id="KW-0436">Ligase</keyword>
<dbReference type="InterPro" id="IPR036565">
    <property type="entry name" value="Mur-like_cat_sf"/>
</dbReference>
<keyword evidence="2" id="KW-0547">Nucleotide-binding</keyword>
<protein>
    <recommendedName>
        <fullName evidence="4">Mur ligase central domain-containing protein</fullName>
    </recommendedName>
</protein>
<dbReference type="Gene3D" id="3.40.1190.10">
    <property type="entry name" value="Mur-like, catalytic domain"/>
    <property type="match status" value="1"/>
</dbReference>
<evidence type="ECO:0000313" key="5">
    <source>
        <dbReference type="EMBL" id="GAI51583.1"/>
    </source>
</evidence>
<dbReference type="PANTHER" id="PTHR43024">
    <property type="entry name" value="UDP-N-ACETYLMURAMOYL-TRIPEPTIDE--D-ALANYL-D-ALANINE LIGASE"/>
    <property type="match status" value="1"/>
</dbReference>
<organism evidence="5">
    <name type="scientific">marine sediment metagenome</name>
    <dbReference type="NCBI Taxonomy" id="412755"/>
    <lineage>
        <taxon>unclassified sequences</taxon>
        <taxon>metagenomes</taxon>
        <taxon>ecological metagenomes</taxon>
    </lineage>
</organism>